<comment type="caution">
    <text evidence="1">The sequence shown here is derived from an EMBL/GenBank/DDBJ whole genome shotgun (WGS) entry which is preliminary data.</text>
</comment>
<gene>
    <name evidence="1" type="ORF">LTS18_000436</name>
</gene>
<evidence type="ECO:0000313" key="1">
    <source>
        <dbReference type="EMBL" id="KAK3063425.1"/>
    </source>
</evidence>
<evidence type="ECO:0000313" key="2">
    <source>
        <dbReference type="Proteomes" id="UP001186974"/>
    </source>
</evidence>
<proteinExistence type="predicted"/>
<sequence>MRPLDHVVLLFAAAFVVSAQLLSSLNTQHLLETRQLSAGHLPRVMRPAKTVQDLKPELDPKAKKVQFLYGPFIVPGADACNERKGKTKDPLAMDPDSVVYNVPIEGFCSDCTVLYGQSELAWENMTKADIDAGIYQHHVVILDLAKKSTPFYICPGQGFP</sequence>
<keyword evidence="2" id="KW-1185">Reference proteome</keyword>
<name>A0ACC3D8L1_9PEZI</name>
<reference evidence="1" key="1">
    <citation type="submission" date="2024-09" db="EMBL/GenBank/DDBJ databases">
        <title>Black Yeasts Isolated from many extreme environments.</title>
        <authorList>
            <person name="Coleine C."/>
            <person name="Stajich J.E."/>
            <person name="Selbmann L."/>
        </authorList>
    </citation>
    <scope>NUCLEOTIDE SEQUENCE</scope>
    <source>
        <strain evidence="1">CCFEE 5737</strain>
    </source>
</reference>
<feature type="non-terminal residue" evidence="1">
    <location>
        <position position="160"/>
    </location>
</feature>
<dbReference type="Proteomes" id="UP001186974">
    <property type="component" value="Unassembled WGS sequence"/>
</dbReference>
<dbReference type="EMBL" id="JAWDJW010006851">
    <property type="protein sequence ID" value="KAK3063425.1"/>
    <property type="molecule type" value="Genomic_DNA"/>
</dbReference>
<accession>A0ACC3D8L1</accession>
<protein>
    <submittedName>
        <fullName evidence="1">Uncharacterized protein</fullName>
    </submittedName>
</protein>
<organism evidence="1 2">
    <name type="scientific">Coniosporium uncinatum</name>
    <dbReference type="NCBI Taxonomy" id="93489"/>
    <lineage>
        <taxon>Eukaryota</taxon>
        <taxon>Fungi</taxon>
        <taxon>Dikarya</taxon>
        <taxon>Ascomycota</taxon>
        <taxon>Pezizomycotina</taxon>
        <taxon>Dothideomycetes</taxon>
        <taxon>Dothideomycetes incertae sedis</taxon>
        <taxon>Coniosporium</taxon>
    </lineage>
</organism>